<protein>
    <submittedName>
        <fullName evidence="3">Uncharacterized protein</fullName>
    </submittedName>
</protein>
<dbReference type="GO" id="GO:0019058">
    <property type="term" value="P:viral life cycle"/>
    <property type="evidence" value="ECO:0007669"/>
    <property type="project" value="UniProtKB-ARBA"/>
</dbReference>
<evidence type="ECO:0000313" key="3">
    <source>
        <dbReference type="EMBL" id="DAD71990.1"/>
    </source>
</evidence>
<proteinExistence type="predicted"/>
<keyword evidence="2" id="KW-0946">Virion</keyword>
<dbReference type="GO" id="GO:0044423">
    <property type="term" value="C:virion component"/>
    <property type="evidence" value="ECO:0007669"/>
    <property type="project" value="UniProtKB-KW"/>
</dbReference>
<reference evidence="3" key="1">
    <citation type="journal article" date="2021" name="Proc. Natl. Acad. Sci. U.S.A.">
        <title>A Catalog of Tens of Thousands of Viruses from Human Metagenomes Reveals Hidden Associations with Chronic Diseases.</title>
        <authorList>
            <person name="Tisza M.J."/>
            <person name="Buck C.B."/>
        </authorList>
    </citation>
    <scope>NUCLEOTIDE SEQUENCE</scope>
    <source>
        <strain evidence="3">Ct0f722</strain>
    </source>
</reference>
<sequence length="200" mass="22620">MKSLNIYIEGLLNKSNKSNVLNAGDEIVDIIREKAAKRTMEGSVDWDPTKKVLSLKGDYIELLDGKIIDLIKSIPRTTLYTDFFSLYTPDGDFPNKLVIDFDIKTKMVGFFISYCNSTSIENCTFEITDGCLQTFDMRKGNLYLTNVKFIGNRKYTGGLAPDLKISMRNSKGGTSIQKRGTTRYVFGDNLSRLEKIFGWS</sequence>
<name>A0A8S5LPX1_9CAUD</name>
<dbReference type="SUPFAM" id="SSF51126">
    <property type="entry name" value="Pectin lyase-like"/>
    <property type="match status" value="1"/>
</dbReference>
<dbReference type="InterPro" id="IPR011050">
    <property type="entry name" value="Pectin_lyase_fold/virulence"/>
</dbReference>
<evidence type="ECO:0000256" key="2">
    <source>
        <dbReference type="ARBA" id="ARBA00022844"/>
    </source>
</evidence>
<comment type="subcellular location">
    <subcellularLocation>
        <location evidence="1">Virion</location>
    </subcellularLocation>
</comment>
<accession>A0A8S5LPX1</accession>
<dbReference type="EMBL" id="BK015890">
    <property type="protein sequence ID" value="DAD71990.1"/>
    <property type="molecule type" value="Genomic_DNA"/>
</dbReference>
<organism evidence="3">
    <name type="scientific">Myoviridae sp. ct0f722</name>
    <dbReference type="NCBI Taxonomy" id="2827599"/>
    <lineage>
        <taxon>Viruses</taxon>
        <taxon>Duplodnaviria</taxon>
        <taxon>Heunggongvirae</taxon>
        <taxon>Uroviricota</taxon>
        <taxon>Caudoviricetes</taxon>
    </lineage>
</organism>
<dbReference type="GO" id="GO:0051701">
    <property type="term" value="P:biological process involved in interaction with host"/>
    <property type="evidence" value="ECO:0007669"/>
    <property type="project" value="UniProtKB-ARBA"/>
</dbReference>
<evidence type="ECO:0000256" key="1">
    <source>
        <dbReference type="ARBA" id="ARBA00004328"/>
    </source>
</evidence>